<dbReference type="SMART" id="SM00906">
    <property type="entry name" value="Fungal_trans"/>
    <property type="match status" value="1"/>
</dbReference>
<feature type="compositionally biased region" description="Polar residues" evidence="7">
    <location>
        <begin position="100"/>
        <end position="113"/>
    </location>
</feature>
<dbReference type="SMART" id="SM00066">
    <property type="entry name" value="GAL4"/>
    <property type="match status" value="1"/>
</dbReference>
<feature type="region of interest" description="Disordered" evidence="7">
    <location>
        <begin position="160"/>
        <end position="179"/>
    </location>
</feature>
<dbReference type="STRING" id="1149755.A0A2J6RLT4"/>
<organism evidence="9 10">
    <name type="scientific">Hyaloscypha variabilis (strain UAMH 11265 / GT02V1 / F)</name>
    <name type="common">Meliniomyces variabilis</name>
    <dbReference type="NCBI Taxonomy" id="1149755"/>
    <lineage>
        <taxon>Eukaryota</taxon>
        <taxon>Fungi</taxon>
        <taxon>Dikarya</taxon>
        <taxon>Ascomycota</taxon>
        <taxon>Pezizomycotina</taxon>
        <taxon>Leotiomycetes</taxon>
        <taxon>Helotiales</taxon>
        <taxon>Hyaloscyphaceae</taxon>
        <taxon>Hyaloscypha</taxon>
        <taxon>Hyaloscypha variabilis</taxon>
    </lineage>
</organism>
<keyword evidence="10" id="KW-1185">Reference proteome</keyword>
<dbReference type="CDD" id="cd12148">
    <property type="entry name" value="fungal_TF_MHR"/>
    <property type="match status" value="1"/>
</dbReference>
<dbReference type="EMBL" id="KZ613946">
    <property type="protein sequence ID" value="PMD39472.1"/>
    <property type="molecule type" value="Genomic_DNA"/>
</dbReference>
<dbReference type="Pfam" id="PF04082">
    <property type="entry name" value="Fungal_trans"/>
    <property type="match status" value="1"/>
</dbReference>
<evidence type="ECO:0000313" key="10">
    <source>
        <dbReference type="Proteomes" id="UP000235786"/>
    </source>
</evidence>
<proteinExistence type="predicted"/>
<keyword evidence="1" id="KW-0479">Metal-binding</keyword>
<dbReference type="InterPro" id="IPR036864">
    <property type="entry name" value="Zn2-C6_fun-type_DNA-bd_sf"/>
</dbReference>
<evidence type="ECO:0000256" key="1">
    <source>
        <dbReference type="ARBA" id="ARBA00022723"/>
    </source>
</evidence>
<evidence type="ECO:0000256" key="3">
    <source>
        <dbReference type="ARBA" id="ARBA00023015"/>
    </source>
</evidence>
<keyword evidence="3" id="KW-0805">Transcription regulation</keyword>
<feature type="region of interest" description="Disordered" evidence="7">
    <location>
        <begin position="51"/>
        <end position="147"/>
    </location>
</feature>
<keyword evidence="6" id="KW-0539">Nucleus</keyword>
<dbReference type="GO" id="GO:0003677">
    <property type="term" value="F:DNA binding"/>
    <property type="evidence" value="ECO:0007669"/>
    <property type="project" value="UniProtKB-KW"/>
</dbReference>
<dbReference type="Gene3D" id="4.10.240.10">
    <property type="entry name" value="Zn(2)-C6 fungal-type DNA-binding domain"/>
    <property type="match status" value="1"/>
</dbReference>
<dbReference type="OrthoDB" id="5121955at2759"/>
<dbReference type="PANTHER" id="PTHR47171:SF1">
    <property type="entry name" value="ZN(II)2CYS6 TRANSCRIPTION FACTOR (EUROFUNG)"/>
    <property type="match status" value="1"/>
</dbReference>
<keyword evidence="5" id="KW-0804">Transcription</keyword>
<dbReference type="AlphaFoldDB" id="A0A2J6RLT4"/>
<dbReference type="GO" id="GO:0006351">
    <property type="term" value="P:DNA-templated transcription"/>
    <property type="evidence" value="ECO:0007669"/>
    <property type="project" value="InterPro"/>
</dbReference>
<dbReference type="InterPro" id="IPR052073">
    <property type="entry name" value="Amide_Lactam_Regulators"/>
</dbReference>
<evidence type="ECO:0000259" key="8">
    <source>
        <dbReference type="PROSITE" id="PS50048"/>
    </source>
</evidence>
<dbReference type="GO" id="GO:0008270">
    <property type="term" value="F:zinc ion binding"/>
    <property type="evidence" value="ECO:0007669"/>
    <property type="project" value="InterPro"/>
</dbReference>
<evidence type="ECO:0000256" key="5">
    <source>
        <dbReference type="ARBA" id="ARBA00023163"/>
    </source>
</evidence>
<dbReference type="GO" id="GO:0000981">
    <property type="term" value="F:DNA-binding transcription factor activity, RNA polymerase II-specific"/>
    <property type="evidence" value="ECO:0007669"/>
    <property type="project" value="InterPro"/>
</dbReference>
<dbReference type="PROSITE" id="PS50048">
    <property type="entry name" value="ZN2_CY6_FUNGAL_2"/>
    <property type="match status" value="1"/>
</dbReference>
<dbReference type="SUPFAM" id="SSF57701">
    <property type="entry name" value="Zn2/Cys6 DNA-binding domain"/>
    <property type="match status" value="1"/>
</dbReference>
<evidence type="ECO:0000256" key="7">
    <source>
        <dbReference type="SAM" id="MobiDB-lite"/>
    </source>
</evidence>
<keyword evidence="2" id="KW-0862">Zinc</keyword>
<protein>
    <recommendedName>
        <fullName evidence="8">Zn(2)-C6 fungal-type domain-containing protein</fullName>
    </recommendedName>
</protein>
<dbReference type="CDD" id="cd00067">
    <property type="entry name" value="GAL4"/>
    <property type="match status" value="1"/>
</dbReference>
<dbReference type="InterPro" id="IPR001138">
    <property type="entry name" value="Zn2Cys6_DnaBD"/>
</dbReference>
<keyword evidence="4" id="KW-0238">DNA-binding</keyword>
<feature type="compositionally biased region" description="Basic and acidic residues" evidence="7">
    <location>
        <begin position="79"/>
        <end position="96"/>
    </location>
</feature>
<evidence type="ECO:0000256" key="4">
    <source>
        <dbReference type="ARBA" id="ARBA00023125"/>
    </source>
</evidence>
<evidence type="ECO:0000256" key="6">
    <source>
        <dbReference type="ARBA" id="ARBA00023242"/>
    </source>
</evidence>
<name>A0A2J6RLT4_HYAVF</name>
<accession>A0A2J6RLT4</accession>
<evidence type="ECO:0000256" key="2">
    <source>
        <dbReference type="ARBA" id="ARBA00022833"/>
    </source>
</evidence>
<sequence>MSTSAAALNGRSGPRAKRACKTCNSRRVKCNVTDEQPCKNCRSAGSTCELRTSRRGKYDRKASFPRAVSQARSINETPSGRHEQPNSEQTHVEDHRHQRSIYSRSEGTSQAQGVPNHENYPNGAPRFHLTPPSGIYPDPTSNSADSTVFLGESNSISLVHGPQAASSANHSSPTDKTRLRYPIPDAVSIKASTFESRRKAARLEYLIKEGAFTFPSSEICEVLLRAYFEWFHPCFPILDRYRFSVSYSSKSISALLLHSVLFVGATHCNENVMRRLGYHDRQEARNEMYNRAKDLYDADYETDKITVSQALFLMSFWRGGPLLEKDTRHWLGAAISLAQTKGMHRSFSTSTFVDAKLRKRIWWSLYIRDRQCSAALGLPIRIRDEDCDIEMLDPSDFEEDDDMSLPNYLGVQKTEHVLYAIEMARLARYLGKIVLREFSPMDAPKEDTERTRLKDDLSVWESELSPEMSASASANSFWASMLNLAYNNLYILLYRSAYLAESDDQSAGNVALHAACRNTRIIEDVLSQDLVQHSNVHVTTSLFNSLCIHTICLRRSQNTARKLAEYRAQLCLLGLRELQKTWDVTNWVLQLFLQFLDQATAKKLQQAAEVDEPSAPHAGTVHGLVATPGPGANAEGMEDFASGATGYGFGDAGMGQQGLDFASHLFATKEAEDFSMFQLQPGFYFSGDIFGGGLDQYYNSIQPRGEDPRL</sequence>
<dbReference type="Proteomes" id="UP000235786">
    <property type="component" value="Unassembled WGS sequence"/>
</dbReference>
<dbReference type="Pfam" id="PF00172">
    <property type="entry name" value="Zn_clus"/>
    <property type="match status" value="1"/>
</dbReference>
<dbReference type="PANTHER" id="PTHR47171">
    <property type="entry name" value="FARA-RELATED"/>
    <property type="match status" value="1"/>
</dbReference>
<dbReference type="InterPro" id="IPR007219">
    <property type="entry name" value="XnlR_reg_dom"/>
</dbReference>
<gene>
    <name evidence="9" type="ORF">L207DRAFT_460118</name>
</gene>
<feature type="domain" description="Zn(2)-C6 fungal-type" evidence="8">
    <location>
        <begin position="19"/>
        <end position="50"/>
    </location>
</feature>
<evidence type="ECO:0000313" key="9">
    <source>
        <dbReference type="EMBL" id="PMD39472.1"/>
    </source>
</evidence>
<reference evidence="9 10" key="1">
    <citation type="submission" date="2016-04" db="EMBL/GenBank/DDBJ databases">
        <title>A degradative enzymes factory behind the ericoid mycorrhizal symbiosis.</title>
        <authorList>
            <consortium name="DOE Joint Genome Institute"/>
            <person name="Martino E."/>
            <person name="Morin E."/>
            <person name="Grelet G."/>
            <person name="Kuo A."/>
            <person name="Kohler A."/>
            <person name="Daghino S."/>
            <person name="Barry K."/>
            <person name="Choi C."/>
            <person name="Cichocki N."/>
            <person name="Clum A."/>
            <person name="Copeland A."/>
            <person name="Hainaut M."/>
            <person name="Haridas S."/>
            <person name="Labutti K."/>
            <person name="Lindquist E."/>
            <person name="Lipzen A."/>
            <person name="Khouja H.-R."/>
            <person name="Murat C."/>
            <person name="Ohm R."/>
            <person name="Olson A."/>
            <person name="Spatafora J."/>
            <person name="Veneault-Fourrey C."/>
            <person name="Henrissat B."/>
            <person name="Grigoriev I."/>
            <person name="Martin F."/>
            <person name="Perotto S."/>
        </authorList>
    </citation>
    <scope>NUCLEOTIDE SEQUENCE [LARGE SCALE GENOMIC DNA]</scope>
    <source>
        <strain evidence="9 10">F</strain>
    </source>
</reference>